<keyword evidence="1 2" id="KW-0694">RNA-binding</keyword>
<dbReference type="SMART" id="SM00361">
    <property type="entry name" value="RRM_1"/>
    <property type="match status" value="3"/>
</dbReference>
<dbReference type="InterPro" id="IPR000504">
    <property type="entry name" value="RRM_dom"/>
</dbReference>
<name>A0A8T0EG24_ARGBR</name>
<dbReference type="Proteomes" id="UP000807504">
    <property type="component" value="Unassembled WGS sequence"/>
</dbReference>
<dbReference type="InterPro" id="IPR003954">
    <property type="entry name" value="RRM_euk-type"/>
</dbReference>
<reference evidence="4" key="1">
    <citation type="journal article" date="2020" name="bioRxiv">
        <title>Chromosome-level reference genome of the European wasp spider Argiope bruennichi: a resource for studies on range expansion and evolutionary adaptation.</title>
        <authorList>
            <person name="Sheffer M.M."/>
            <person name="Hoppe A."/>
            <person name="Krehenwinkel H."/>
            <person name="Uhl G."/>
            <person name="Kuss A.W."/>
            <person name="Jensen L."/>
            <person name="Jensen C."/>
            <person name="Gillespie R.G."/>
            <person name="Hoff K.J."/>
            <person name="Prost S."/>
        </authorList>
    </citation>
    <scope>NUCLEOTIDE SEQUENCE</scope>
</reference>
<feature type="domain" description="RRM" evidence="3">
    <location>
        <begin position="97"/>
        <end position="169"/>
    </location>
</feature>
<feature type="domain" description="RRM" evidence="3">
    <location>
        <begin position="188"/>
        <end position="265"/>
    </location>
</feature>
<evidence type="ECO:0000313" key="5">
    <source>
        <dbReference type="Proteomes" id="UP000807504"/>
    </source>
</evidence>
<accession>A0A8T0EG24</accession>
<evidence type="ECO:0000256" key="1">
    <source>
        <dbReference type="ARBA" id="ARBA00022884"/>
    </source>
</evidence>
<dbReference type="InterPro" id="IPR012677">
    <property type="entry name" value="Nucleotide-bd_a/b_plait_sf"/>
</dbReference>
<sequence>MLEDIGNSTSLYVGNLHPNCSEATLFDKFSPVGPIISIRVCRDIQTGFSLGYAYVNYMKHEDAKKALDNLNYDQLDGQPLRIMWAQKDLKSKLSAAANLVVKNLPKSIDDKILKDIFSSCGTVLSVKVVTYQNGDSKGYGFVQFESEKSANEAISKLHGTIIHGRNILVFKFIPYEERKKFQEVSFSNNVFVKNLTPSFSSSELEELCLCFGNIRSAKVVTNEDNKSKGYGFVCFQSPEEANRAVTELNRVCLNGRRLFASVAKNKFPSFGEEYKAEM</sequence>
<dbReference type="InterPro" id="IPR035979">
    <property type="entry name" value="RBD_domain_sf"/>
</dbReference>
<evidence type="ECO:0000313" key="4">
    <source>
        <dbReference type="EMBL" id="KAF8770905.1"/>
    </source>
</evidence>
<reference evidence="4" key="2">
    <citation type="submission" date="2020-06" db="EMBL/GenBank/DDBJ databases">
        <authorList>
            <person name="Sheffer M."/>
        </authorList>
    </citation>
    <scope>NUCLEOTIDE SEQUENCE</scope>
</reference>
<feature type="domain" description="RRM" evidence="3">
    <location>
        <begin position="9"/>
        <end position="87"/>
    </location>
</feature>
<dbReference type="SMART" id="SM00360">
    <property type="entry name" value="RRM"/>
    <property type="match status" value="3"/>
</dbReference>
<dbReference type="AlphaFoldDB" id="A0A8T0EG24"/>
<dbReference type="PROSITE" id="PS50102">
    <property type="entry name" value="RRM"/>
    <property type="match status" value="3"/>
</dbReference>
<evidence type="ECO:0000256" key="2">
    <source>
        <dbReference type="PROSITE-ProRule" id="PRU00176"/>
    </source>
</evidence>
<dbReference type="PANTHER" id="PTHR48027">
    <property type="entry name" value="HETEROGENEOUS NUCLEAR RIBONUCLEOPROTEIN 87F-RELATED"/>
    <property type="match status" value="1"/>
</dbReference>
<dbReference type="SUPFAM" id="SSF54928">
    <property type="entry name" value="RNA-binding domain, RBD"/>
    <property type="match status" value="2"/>
</dbReference>
<evidence type="ECO:0000259" key="3">
    <source>
        <dbReference type="PROSITE" id="PS50102"/>
    </source>
</evidence>
<dbReference type="InterPro" id="IPR052462">
    <property type="entry name" value="SLIRP/GR-RBP-like"/>
</dbReference>
<dbReference type="EMBL" id="JABXBU010002228">
    <property type="protein sequence ID" value="KAF8770905.1"/>
    <property type="molecule type" value="Genomic_DNA"/>
</dbReference>
<protein>
    <submittedName>
        <fullName evidence="4">Polyadenylate-binding protein 1 like protein</fullName>
    </submittedName>
</protein>
<proteinExistence type="predicted"/>
<comment type="caution">
    <text evidence="4">The sequence shown here is derived from an EMBL/GenBank/DDBJ whole genome shotgun (WGS) entry which is preliminary data.</text>
</comment>
<dbReference type="Pfam" id="PF00076">
    <property type="entry name" value="RRM_1"/>
    <property type="match status" value="3"/>
</dbReference>
<gene>
    <name evidence="4" type="ORF">HNY73_018382</name>
</gene>
<dbReference type="Gene3D" id="3.30.70.330">
    <property type="match status" value="3"/>
</dbReference>
<dbReference type="GO" id="GO:0003723">
    <property type="term" value="F:RNA binding"/>
    <property type="evidence" value="ECO:0007669"/>
    <property type="project" value="UniProtKB-UniRule"/>
</dbReference>
<keyword evidence="5" id="KW-1185">Reference proteome</keyword>
<organism evidence="4 5">
    <name type="scientific">Argiope bruennichi</name>
    <name type="common">Wasp spider</name>
    <name type="synonym">Aranea bruennichi</name>
    <dbReference type="NCBI Taxonomy" id="94029"/>
    <lineage>
        <taxon>Eukaryota</taxon>
        <taxon>Metazoa</taxon>
        <taxon>Ecdysozoa</taxon>
        <taxon>Arthropoda</taxon>
        <taxon>Chelicerata</taxon>
        <taxon>Arachnida</taxon>
        <taxon>Araneae</taxon>
        <taxon>Araneomorphae</taxon>
        <taxon>Entelegynae</taxon>
        <taxon>Araneoidea</taxon>
        <taxon>Araneidae</taxon>
        <taxon>Argiope</taxon>
    </lineage>
</organism>